<dbReference type="InterPro" id="IPR001245">
    <property type="entry name" value="Ser-Thr/Tyr_kinase_cat_dom"/>
</dbReference>
<keyword evidence="3 7" id="KW-0547">Nucleotide-binding</keyword>
<keyword evidence="4 7" id="KW-0067">ATP-binding</keyword>
<dbReference type="PANTHER" id="PTHR24123">
    <property type="entry name" value="ANKYRIN REPEAT-CONTAINING"/>
    <property type="match status" value="1"/>
</dbReference>
<dbReference type="SMART" id="SM00220">
    <property type="entry name" value="S_TKc"/>
    <property type="match status" value="2"/>
</dbReference>
<dbReference type="PANTHER" id="PTHR24123:SF33">
    <property type="entry name" value="PROTEIN HOS4"/>
    <property type="match status" value="1"/>
</dbReference>
<dbReference type="VEuPathDB" id="FungiDB:SDRG_10424"/>
<feature type="repeat" description="ANK" evidence="6">
    <location>
        <begin position="909"/>
        <end position="941"/>
    </location>
</feature>
<keyword evidence="9" id="KW-0418">Kinase</keyword>
<dbReference type="RefSeq" id="XP_008614635.1">
    <property type="nucleotide sequence ID" value="XM_008616413.1"/>
</dbReference>
<feature type="repeat" description="ANK" evidence="6">
    <location>
        <begin position="196"/>
        <end position="228"/>
    </location>
</feature>
<feature type="binding site" evidence="7">
    <location>
        <position position="1166"/>
    </location>
    <ligand>
        <name>ATP</name>
        <dbReference type="ChEBI" id="CHEBI:30616"/>
    </ligand>
</feature>
<dbReference type="Pfam" id="PF07714">
    <property type="entry name" value="PK_Tyr_Ser-Thr"/>
    <property type="match status" value="1"/>
</dbReference>
<proteinExistence type="predicted"/>
<dbReference type="Proteomes" id="UP000030762">
    <property type="component" value="Unassembled WGS sequence"/>
</dbReference>
<evidence type="ECO:0000259" key="8">
    <source>
        <dbReference type="PROSITE" id="PS50011"/>
    </source>
</evidence>
<dbReference type="eggNOG" id="KOG4177">
    <property type="taxonomic scope" value="Eukaryota"/>
</dbReference>
<dbReference type="GO" id="GO:0004674">
    <property type="term" value="F:protein serine/threonine kinase activity"/>
    <property type="evidence" value="ECO:0007669"/>
    <property type="project" value="UniProtKB-KW"/>
</dbReference>
<feature type="repeat" description="ANK" evidence="6">
    <location>
        <begin position="260"/>
        <end position="292"/>
    </location>
</feature>
<feature type="repeat" description="ANK" evidence="6">
    <location>
        <begin position="31"/>
        <end position="63"/>
    </location>
</feature>
<dbReference type="OMA" id="HGNVEVM"/>
<dbReference type="PRINTS" id="PR01415">
    <property type="entry name" value="ANKYRIN"/>
</dbReference>
<dbReference type="InterPro" id="IPR000719">
    <property type="entry name" value="Prot_kinase_dom"/>
</dbReference>
<feature type="repeat" description="ANK" evidence="6">
    <location>
        <begin position="975"/>
        <end position="1007"/>
    </location>
</feature>
<keyword evidence="9" id="KW-0808">Transferase</keyword>
<evidence type="ECO:0000256" key="1">
    <source>
        <dbReference type="ARBA" id="ARBA00022527"/>
    </source>
</evidence>
<keyword evidence="2" id="KW-0677">Repeat</keyword>
<feature type="repeat" description="ANK" evidence="6">
    <location>
        <begin position="844"/>
        <end position="876"/>
    </location>
</feature>
<dbReference type="PROSITE" id="PS50011">
    <property type="entry name" value="PROTEIN_KINASE_DOM"/>
    <property type="match status" value="3"/>
</dbReference>
<dbReference type="EMBL" id="JH767166">
    <property type="protein sequence ID" value="EQC31906.1"/>
    <property type="molecule type" value="Genomic_DNA"/>
</dbReference>
<evidence type="ECO:0000313" key="9">
    <source>
        <dbReference type="EMBL" id="EQC31906.1"/>
    </source>
</evidence>
<evidence type="ECO:0000256" key="6">
    <source>
        <dbReference type="PROSITE-ProRule" id="PRU00023"/>
    </source>
</evidence>
<dbReference type="GO" id="GO:0005524">
    <property type="term" value="F:ATP binding"/>
    <property type="evidence" value="ECO:0007669"/>
    <property type="project" value="UniProtKB-UniRule"/>
</dbReference>
<feature type="repeat" description="ANK" evidence="6">
    <location>
        <begin position="64"/>
        <end position="96"/>
    </location>
</feature>
<dbReference type="Pfam" id="PF00069">
    <property type="entry name" value="Pkinase"/>
    <property type="match status" value="2"/>
</dbReference>
<dbReference type="PROSITE" id="PS50088">
    <property type="entry name" value="ANK_REPEAT"/>
    <property type="match status" value="16"/>
</dbReference>
<evidence type="ECO:0000256" key="4">
    <source>
        <dbReference type="ARBA" id="ARBA00022840"/>
    </source>
</evidence>
<dbReference type="eggNOG" id="KOG0192">
    <property type="taxonomic scope" value="Eukaryota"/>
</dbReference>
<feature type="repeat" description="ANK" evidence="6">
    <location>
        <begin position="130"/>
        <end position="162"/>
    </location>
</feature>
<accession>T0QB73</accession>
<feature type="repeat" description="ANK" evidence="6">
    <location>
        <begin position="96"/>
        <end position="128"/>
    </location>
</feature>
<dbReference type="eggNOG" id="KOG0502">
    <property type="taxonomic scope" value="Eukaryota"/>
</dbReference>
<dbReference type="PROSITE" id="PS00108">
    <property type="entry name" value="PROTEIN_KINASE_ST"/>
    <property type="match status" value="2"/>
</dbReference>
<sequence length="1994" mass="214543">MNLVDAVTRGDTSTVDALLLDGVDPDSCNFEGTPALNIAAAEGHLDIAALLLKAGASVNLGQRSGRTPLMVAAYFGFVELARLLLDHDADVNQTTATGTALGYAISGGHEDVVEVLVAAGANVHVDNQVSKVSPILLAANQGHVAIASRLLAAGAAVSDVDMNGNGVIYHAAMQGHTDMIYCLVRNKADPNATSPSGTSPLYVASAKGHIDAIKALLDAGANIRNPAADSCMVAAAMHGHSEIVAFLLQAGADVNWTTSLGITALHSAAYCGHAHIVRQLAYAAAKLDARTFDGNTPVTFSQNKGHAEVLAVLHEVRVKKMEMLHAARHGDVNTVQALLAEGLSVNETDEHANTLLHLALLGRHDDLVSELLKVPLVELDTCNEFGESPVAIATKLGSRSLVRELHAAHAPTATQVAARPTANLQVLGRGSYGIVFKDQLSGQDVALKTVVNSSSEAAKNLQYEIHVLEHTPSPYLVRLLATADAASNAPQLFFEYMDSGNLTSYLEKVAKDEESLVTYTPIEILWVVANALYDLHAKSVVHRDIKPDNILLSSKYYIKVGDVGIAKEATTNMTTGAGTNKWRAPEVLTSGSRYGTPADIYSFGILLQTLYPNPTDASTQWVTTLAADCTAVDPTRRPTAAKLISILLPKLQSQQHLVASMPVFEKARAAVLQEVEAIVVPPREVSETTTCSKEPPIIASLQTEAPLSKEAQFLQAVRVGDVDTVRAFLASGVHPDSSYESRETALSFAVSRGHLEMVNLLLAYNANVNVAATNGLTPLHEAAPYSTVVMLQKLLGVPNIHLNPRDIKQRTPLHYALHFALDNLPANVTALVCAGADLEAADDELNRPLHYAAMLGNLAMTTLLLQHNARINERNKDGETPLFAAMVREHTKVAALLLSEQANANVLVNGQSVLHCACERGLADIILLLLAKKADVNAKHNGYSPLAAAVVGGHTDVAAILLLLPHIDRNERHESGLTLMHLAVSSGNADVVRILLQAGFDFDERDSTMLLRAVDLATCLQNSAVLEAFQPVEDHRLALMLAVGRHDVTGFATLLQEPYSCNVYDEVGCSLVHMVVLANNEAILDLLLAKPNVRLATPNHQHKTPLAMAIERGYTSMAKKLFHTVHPAVYRISASDYTVTTTELGAGGFGIVYLGLFEGQKVAIKKARSANHMASIKAEVDALLACPSPYLVRLVAIADLNSVAPTLLFEHMDGGSLRSFLDKKRLNQRTSARVTSLQVAWVVANALRDLHIRNMAHRDIKSDNVLLSSSDEIKLGDMGLARIVATEMTEAPGTRLWMAPEILRASGTSYGLSADIYAFGVLLTELATGQLPYFDQNVQDPIAFVRGVIDGTLRPTLPSECELWLRTLADMCLRGDPADRPTADQIVEMLRNEMVAVPTAAIDAPTMFLRAVASDDVDVVAHLLRDGLSHGATLPGDTSLLVAATNAGAIATVRLLLDRGANVNALIGGQMPLHEAATRGNVDILRLFLDAGAHVDAQDHEGKTPLACAVGAASESCIKQLLATGSDVSIPKTNGMTPLKTAQDADEINEVHRFVPLLLLATHRDDANAPEMFCINCGSWHLVEADCSTCGHRASTHDRVVAVLRRLIQLHLRGHSVNWARKCTTCRKETMLIVDTICPDCSESQPRTNEVKTMSARLKVALKTRRATTEERPLPCGILRWLTNSTTSAAPSHEPLRLYLPRQTWTGGNRDTPRTKPSPQRTLGEFLPWLHGDCFGNADLARAAYAAAAEPVFEVPRADLPEPGVPFDLQDRVVTHRYVGDDDNLEAIAACPSPFLVTVVATAPPSSMLVEYVVSKSLRYQLDEPSVRAMWPVDPSVKMLCLYTVANALVDLHAHGIVHGHLSSYDVIWSSTEMYQVDVPGIVGLDEARLAWVAPEVLAGDSPPSLASDMYAFGVVMTEIDTFELPFEDDGLDDRVALTTAVVDGGLRPTLRDECDDWYRTLVDRCLAADPVARPTASDVANFLQAFIHDIVTN</sequence>
<feature type="domain" description="Protein kinase" evidence="8">
    <location>
        <begin position="1138"/>
        <end position="1395"/>
    </location>
</feature>
<dbReference type="GeneID" id="19951151"/>
<feature type="repeat" description="ANK" evidence="6">
    <location>
        <begin position="741"/>
        <end position="773"/>
    </location>
</feature>
<evidence type="ECO:0000256" key="2">
    <source>
        <dbReference type="ARBA" id="ARBA00022737"/>
    </source>
</evidence>
<evidence type="ECO:0000256" key="5">
    <source>
        <dbReference type="ARBA" id="ARBA00023043"/>
    </source>
</evidence>
<dbReference type="SUPFAM" id="SSF56112">
    <property type="entry name" value="Protein kinase-like (PK-like)"/>
    <property type="match status" value="3"/>
</dbReference>
<dbReference type="InterPro" id="IPR008271">
    <property type="entry name" value="Ser/Thr_kinase_AS"/>
</dbReference>
<dbReference type="eggNOG" id="KOG1187">
    <property type="taxonomic scope" value="Eukaryota"/>
</dbReference>
<dbReference type="Pfam" id="PF00023">
    <property type="entry name" value="Ank"/>
    <property type="match status" value="1"/>
</dbReference>
<dbReference type="InterPro" id="IPR002110">
    <property type="entry name" value="Ankyrin_rpt"/>
</dbReference>
<name>T0QB73_SAPDV</name>
<feature type="repeat" description="ANK" evidence="6">
    <location>
        <begin position="877"/>
        <end position="909"/>
    </location>
</feature>
<dbReference type="InterPro" id="IPR017441">
    <property type="entry name" value="Protein_kinase_ATP_BS"/>
</dbReference>
<dbReference type="CDD" id="cd00180">
    <property type="entry name" value="PKc"/>
    <property type="match status" value="1"/>
</dbReference>
<evidence type="ECO:0000256" key="7">
    <source>
        <dbReference type="PROSITE-ProRule" id="PRU10141"/>
    </source>
</evidence>
<feature type="repeat" description="ANK" evidence="6">
    <location>
        <begin position="227"/>
        <end position="259"/>
    </location>
</feature>
<keyword evidence="10" id="KW-1185">Reference proteome</keyword>
<feature type="repeat" description="ANK" evidence="6">
    <location>
        <begin position="1501"/>
        <end position="1533"/>
    </location>
</feature>
<dbReference type="Gene3D" id="1.25.40.20">
    <property type="entry name" value="Ankyrin repeat-containing domain"/>
    <property type="match status" value="9"/>
</dbReference>
<dbReference type="Pfam" id="PF12796">
    <property type="entry name" value="Ank_2"/>
    <property type="match status" value="8"/>
</dbReference>
<feature type="repeat" description="ANK" evidence="6">
    <location>
        <begin position="808"/>
        <end position="843"/>
    </location>
</feature>
<dbReference type="PROSITE" id="PS50297">
    <property type="entry name" value="ANK_REP_REGION"/>
    <property type="match status" value="12"/>
</dbReference>
<gene>
    <name evidence="9" type="ORF">SDRG_10424</name>
</gene>
<dbReference type="InParanoid" id="T0QB73"/>
<dbReference type="Gene3D" id="1.10.510.10">
    <property type="entry name" value="Transferase(Phosphotransferase) domain 1"/>
    <property type="match status" value="3"/>
</dbReference>
<dbReference type="InterPro" id="IPR011009">
    <property type="entry name" value="Kinase-like_dom_sf"/>
</dbReference>
<dbReference type="InterPro" id="IPR051165">
    <property type="entry name" value="Multifunctional_ANK_Repeat"/>
</dbReference>
<organism evidence="9 10">
    <name type="scientific">Saprolegnia diclina (strain VS20)</name>
    <dbReference type="NCBI Taxonomy" id="1156394"/>
    <lineage>
        <taxon>Eukaryota</taxon>
        <taxon>Sar</taxon>
        <taxon>Stramenopiles</taxon>
        <taxon>Oomycota</taxon>
        <taxon>Saprolegniomycetes</taxon>
        <taxon>Saprolegniales</taxon>
        <taxon>Saprolegniaceae</taxon>
        <taxon>Saprolegnia</taxon>
    </lineage>
</organism>
<dbReference type="Gene3D" id="3.30.200.20">
    <property type="entry name" value="Phosphorylase Kinase, domain 1"/>
    <property type="match status" value="1"/>
</dbReference>
<dbReference type="SMART" id="SM00248">
    <property type="entry name" value="ANK"/>
    <property type="match status" value="27"/>
</dbReference>
<keyword evidence="5 6" id="KW-0040">ANK repeat</keyword>
<protein>
    <submittedName>
        <fullName evidence="9">TKL/TKL-UNIQUE protein kinase</fullName>
    </submittedName>
</protein>
<dbReference type="OrthoDB" id="65514at2759"/>
<dbReference type="SUPFAM" id="SSF48403">
    <property type="entry name" value="Ankyrin repeat"/>
    <property type="match status" value="4"/>
</dbReference>
<keyword evidence="1" id="KW-0723">Serine/threonine-protein kinase</keyword>
<dbReference type="STRING" id="1156394.T0QB73"/>
<feature type="domain" description="Protein kinase" evidence="8">
    <location>
        <begin position="421"/>
        <end position="651"/>
    </location>
</feature>
<evidence type="ECO:0000256" key="3">
    <source>
        <dbReference type="ARBA" id="ARBA00022741"/>
    </source>
</evidence>
<evidence type="ECO:0000313" key="10">
    <source>
        <dbReference type="Proteomes" id="UP000030762"/>
    </source>
</evidence>
<feature type="domain" description="Protein kinase" evidence="8">
    <location>
        <begin position="1724"/>
        <end position="1988"/>
    </location>
</feature>
<reference evidence="9 10" key="1">
    <citation type="submission" date="2012-04" db="EMBL/GenBank/DDBJ databases">
        <title>The Genome Sequence of Saprolegnia declina VS20.</title>
        <authorList>
            <consortium name="The Broad Institute Genome Sequencing Platform"/>
            <person name="Russ C."/>
            <person name="Nusbaum C."/>
            <person name="Tyler B."/>
            <person name="van West P."/>
            <person name="Dieguez-Uribeondo J."/>
            <person name="de Bruijn I."/>
            <person name="Tripathy S."/>
            <person name="Jiang R."/>
            <person name="Young S.K."/>
            <person name="Zeng Q."/>
            <person name="Gargeya S."/>
            <person name="Fitzgerald M."/>
            <person name="Haas B."/>
            <person name="Abouelleil A."/>
            <person name="Alvarado L."/>
            <person name="Arachchi H.M."/>
            <person name="Berlin A."/>
            <person name="Chapman S.B."/>
            <person name="Goldberg J."/>
            <person name="Griggs A."/>
            <person name="Gujja S."/>
            <person name="Hansen M."/>
            <person name="Howarth C."/>
            <person name="Imamovic A."/>
            <person name="Larimer J."/>
            <person name="McCowen C."/>
            <person name="Montmayeur A."/>
            <person name="Murphy C."/>
            <person name="Neiman D."/>
            <person name="Pearson M."/>
            <person name="Priest M."/>
            <person name="Roberts A."/>
            <person name="Saif S."/>
            <person name="Shea T."/>
            <person name="Sisk P."/>
            <person name="Sykes S."/>
            <person name="Wortman J."/>
            <person name="Nusbaum C."/>
            <person name="Birren B."/>
        </authorList>
    </citation>
    <scope>NUCLEOTIDE SEQUENCE [LARGE SCALE GENOMIC DNA]</scope>
    <source>
        <strain evidence="9 10">VS20</strain>
    </source>
</reference>
<dbReference type="InterPro" id="IPR036770">
    <property type="entry name" value="Ankyrin_rpt-contain_sf"/>
</dbReference>
<feature type="repeat" description="ANK" evidence="6">
    <location>
        <begin position="1468"/>
        <end position="1500"/>
    </location>
</feature>
<feature type="repeat" description="ANK" evidence="6">
    <location>
        <begin position="1435"/>
        <end position="1465"/>
    </location>
</feature>
<dbReference type="PROSITE" id="PS00107">
    <property type="entry name" value="PROTEIN_KINASE_ATP"/>
    <property type="match status" value="1"/>
</dbReference>